<keyword evidence="1" id="KW-0479">Metal-binding</keyword>
<gene>
    <name evidence="7" type="ORF">ACEWY4_021459</name>
</gene>
<reference evidence="7 8" key="1">
    <citation type="submission" date="2024-09" db="EMBL/GenBank/DDBJ databases">
        <title>A chromosome-level genome assembly of Gray's grenadier anchovy, Coilia grayii.</title>
        <authorList>
            <person name="Fu Z."/>
        </authorList>
    </citation>
    <scope>NUCLEOTIDE SEQUENCE [LARGE SCALE GENOMIC DNA]</scope>
    <source>
        <strain evidence="7">G4</strain>
        <tissue evidence="7">Muscle</tissue>
    </source>
</reference>
<feature type="compositionally biased region" description="Basic and acidic residues" evidence="5">
    <location>
        <begin position="112"/>
        <end position="127"/>
    </location>
</feature>
<sequence length="353" mass="40139">MEAAKSDKETGVVLGFVEEADAWQLCSSQFPSKVGGRPAWLSQSDLPTLSDLTCAKCQLPTAFLLQVYAPVVGHETSFHRTLFIFCCKTPTCHTRNDCQCFKVFRSQLSRKNDFYSHDPPPDEKPKETSSNTELKSGIKLCRVCGCPGQKACSRCHAVTYCSKEHQTIDWKHIHKKECCKQSASMCISPFLFPEFELVTEPEEIEEKNDCSITFDLEDCAKKSTNGDFHENELEDMALHETQDSKVVQRFKRRISAEPHQVLRYDRGGSPLWVSTEHEPLEENIPRCPCGAKRIFEFQVMPQLLINLKVDSTEASIDWGTLVVYTCADSCDHGNKYVPEFIWKQDFSMDLQPV</sequence>
<proteinExistence type="predicted"/>
<dbReference type="InterPro" id="IPR007320">
    <property type="entry name" value="PDCD2_C"/>
</dbReference>
<protein>
    <recommendedName>
        <fullName evidence="6">MYND-type domain-containing protein</fullName>
    </recommendedName>
</protein>
<feature type="region of interest" description="Disordered" evidence="5">
    <location>
        <begin position="112"/>
        <end position="131"/>
    </location>
</feature>
<dbReference type="Gene3D" id="6.10.140.2220">
    <property type="match status" value="1"/>
</dbReference>
<evidence type="ECO:0000256" key="5">
    <source>
        <dbReference type="SAM" id="MobiDB-lite"/>
    </source>
</evidence>
<dbReference type="GO" id="GO:0008270">
    <property type="term" value="F:zinc ion binding"/>
    <property type="evidence" value="ECO:0007669"/>
    <property type="project" value="UniProtKB-KW"/>
</dbReference>
<dbReference type="InterPro" id="IPR002893">
    <property type="entry name" value="Znf_MYND"/>
</dbReference>
<evidence type="ECO:0000259" key="6">
    <source>
        <dbReference type="PROSITE" id="PS50865"/>
    </source>
</evidence>
<dbReference type="PROSITE" id="PS50865">
    <property type="entry name" value="ZF_MYND_2"/>
    <property type="match status" value="1"/>
</dbReference>
<keyword evidence="3" id="KW-0862">Zinc</keyword>
<evidence type="ECO:0000256" key="2">
    <source>
        <dbReference type="ARBA" id="ARBA00022771"/>
    </source>
</evidence>
<dbReference type="SUPFAM" id="SSF144232">
    <property type="entry name" value="HIT/MYND zinc finger-like"/>
    <property type="match status" value="1"/>
</dbReference>
<evidence type="ECO:0000256" key="4">
    <source>
        <dbReference type="PROSITE-ProRule" id="PRU00134"/>
    </source>
</evidence>
<keyword evidence="2 4" id="KW-0863">Zinc-finger</keyword>
<dbReference type="Pfam" id="PF01753">
    <property type="entry name" value="zf-MYND"/>
    <property type="match status" value="1"/>
</dbReference>
<feature type="domain" description="MYND-type" evidence="6">
    <location>
        <begin position="141"/>
        <end position="178"/>
    </location>
</feature>
<comment type="caution">
    <text evidence="7">The sequence shown here is derived from an EMBL/GenBank/DDBJ whole genome shotgun (WGS) entry which is preliminary data.</text>
</comment>
<dbReference type="PANTHER" id="PTHR12298:SF4">
    <property type="entry name" value="PROGRAMMED CELL DEATH PROTEIN 2"/>
    <property type="match status" value="1"/>
</dbReference>
<dbReference type="EMBL" id="JBHFQA010000018">
    <property type="protein sequence ID" value="KAL2083686.1"/>
    <property type="molecule type" value="Genomic_DNA"/>
</dbReference>
<evidence type="ECO:0000313" key="7">
    <source>
        <dbReference type="EMBL" id="KAL2083686.1"/>
    </source>
</evidence>
<evidence type="ECO:0000256" key="3">
    <source>
        <dbReference type="ARBA" id="ARBA00022833"/>
    </source>
</evidence>
<evidence type="ECO:0000313" key="8">
    <source>
        <dbReference type="Proteomes" id="UP001591681"/>
    </source>
</evidence>
<name>A0ABD1JAE3_9TELE</name>
<accession>A0ABD1JAE3</accession>
<keyword evidence="8" id="KW-1185">Reference proteome</keyword>
<evidence type="ECO:0000256" key="1">
    <source>
        <dbReference type="ARBA" id="ARBA00022723"/>
    </source>
</evidence>
<dbReference type="Pfam" id="PF04194">
    <property type="entry name" value="PDCD2_C"/>
    <property type="match status" value="1"/>
</dbReference>
<dbReference type="Proteomes" id="UP001591681">
    <property type="component" value="Unassembled WGS sequence"/>
</dbReference>
<dbReference type="AlphaFoldDB" id="A0ABD1JAE3"/>
<organism evidence="7 8">
    <name type="scientific">Coilia grayii</name>
    <name type="common">Gray's grenadier anchovy</name>
    <dbReference type="NCBI Taxonomy" id="363190"/>
    <lineage>
        <taxon>Eukaryota</taxon>
        <taxon>Metazoa</taxon>
        <taxon>Chordata</taxon>
        <taxon>Craniata</taxon>
        <taxon>Vertebrata</taxon>
        <taxon>Euteleostomi</taxon>
        <taxon>Actinopterygii</taxon>
        <taxon>Neopterygii</taxon>
        <taxon>Teleostei</taxon>
        <taxon>Clupei</taxon>
        <taxon>Clupeiformes</taxon>
        <taxon>Clupeoidei</taxon>
        <taxon>Engraulidae</taxon>
        <taxon>Coilinae</taxon>
        <taxon>Coilia</taxon>
    </lineage>
</organism>
<dbReference type="PANTHER" id="PTHR12298">
    <property type="entry name" value="PCDC2 PROGRAMMED CELL DEATH PROTEIN 2 -RELATED"/>
    <property type="match status" value="1"/>
</dbReference>